<dbReference type="AlphaFoldDB" id="A0A8K1GMZ2"/>
<accession>A0A8K1GMZ2</accession>
<evidence type="ECO:0000313" key="2">
    <source>
        <dbReference type="Proteomes" id="UP000796761"/>
    </source>
</evidence>
<name>A0A8K1GMZ2_9PASS</name>
<keyword evidence="2" id="KW-1185">Reference proteome</keyword>
<dbReference type="EMBL" id="SWJQ01000145">
    <property type="protein sequence ID" value="TRZ20589.1"/>
    <property type="molecule type" value="Genomic_DNA"/>
</dbReference>
<protein>
    <submittedName>
        <fullName evidence="1">Uncharacterized protein</fullName>
    </submittedName>
</protein>
<comment type="caution">
    <text evidence="1">The sequence shown here is derived from an EMBL/GenBank/DDBJ whole genome shotgun (WGS) entry which is preliminary data.</text>
</comment>
<sequence>MYLVTFHQILSRALSNGTLNDSRDGISTTSLENPCQSFTIPRIIHKDFKQDCLQFQALWNTTSDQSPVECHITHHSLGLAIQPIFIQQTVYPSSHEQPPDPHSPLTIAVAKGPMSHVLASPGTRAAVKNIAQDLSLGPESRDESVIPAKLRRGAEELKVVPELAG</sequence>
<evidence type="ECO:0000313" key="1">
    <source>
        <dbReference type="EMBL" id="TRZ20589.1"/>
    </source>
</evidence>
<organism evidence="1 2">
    <name type="scientific">Zosterops borbonicus</name>
    <dbReference type="NCBI Taxonomy" id="364589"/>
    <lineage>
        <taxon>Eukaryota</taxon>
        <taxon>Metazoa</taxon>
        <taxon>Chordata</taxon>
        <taxon>Craniata</taxon>
        <taxon>Vertebrata</taxon>
        <taxon>Euteleostomi</taxon>
        <taxon>Archelosauria</taxon>
        <taxon>Archosauria</taxon>
        <taxon>Dinosauria</taxon>
        <taxon>Saurischia</taxon>
        <taxon>Theropoda</taxon>
        <taxon>Coelurosauria</taxon>
        <taxon>Aves</taxon>
        <taxon>Neognathae</taxon>
        <taxon>Neoaves</taxon>
        <taxon>Telluraves</taxon>
        <taxon>Australaves</taxon>
        <taxon>Passeriformes</taxon>
        <taxon>Sylvioidea</taxon>
        <taxon>Zosteropidae</taxon>
        <taxon>Zosterops</taxon>
    </lineage>
</organism>
<proteinExistence type="predicted"/>
<dbReference type="Proteomes" id="UP000796761">
    <property type="component" value="Unassembled WGS sequence"/>
</dbReference>
<gene>
    <name evidence="1" type="ORF">HGM15179_006556</name>
</gene>
<reference evidence="1" key="1">
    <citation type="submission" date="2019-04" db="EMBL/GenBank/DDBJ databases">
        <title>Genome assembly of Zosterops borbonicus 15179.</title>
        <authorList>
            <person name="Leroy T."/>
            <person name="Anselmetti Y."/>
            <person name="Tilak M.-K."/>
            <person name="Nabholz B."/>
        </authorList>
    </citation>
    <scope>NUCLEOTIDE SEQUENCE</scope>
    <source>
        <strain evidence="1">HGM_15179</strain>
        <tissue evidence="1">Muscle</tissue>
    </source>
</reference>